<keyword evidence="3" id="KW-1185">Reference proteome</keyword>
<dbReference type="PANTHER" id="PTHR12526">
    <property type="entry name" value="GLYCOSYLTRANSFERASE"/>
    <property type="match status" value="1"/>
</dbReference>
<evidence type="ECO:0000259" key="1">
    <source>
        <dbReference type="Pfam" id="PF00534"/>
    </source>
</evidence>
<gene>
    <name evidence="2" type="ORF">J1786_25355</name>
</gene>
<evidence type="ECO:0000313" key="3">
    <source>
        <dbReference type="Proteomes" id="UP000699865"/>
    </source>
</evidence>
<dbReference type="Proteomes" id="UP000699865">
    <property type="component" value="Unassembled WGS sequence"/>
</dbReference>
<feature type="domain" description="Glycosyl transferase family 1" evidence="1">
    <location>
        <begin position="201"/>
        <end position="320"/>
    </location>
</feature>
<reference evidence="2 3" key="1">
    <citation type="submission" date="2021-03" db="EMBL/GenBank/DDBJ databases">
        <title>Five novel Rahnella species.</title>
        <authorList>
            <person name="Brady C."/>
            <person name="Asselin J."/>
            <person name="Beer S."/>
            <person name="Bruberg M.B."/>
            <person name="Crampton B."/>
            <person name="Venter S."/>
            <person name="Arnold D."/>
            <person name="Denman S."/>
        </authorList>
    </citation>
    <scope>NUCLEOTIDE SEQUENCE [LARGE SCALE GENOMIC DNA]</scope>
    <source>
        <strain evidence="2 3">L72c</strain>
    </source>
</reference>
<dbReference type="InterPro" id="IPR001296">
    <property type="entry name" value="Glyco_trans_1"/>
</dbReference>
<dbReference type="Pfam" id="PF00534">
    <property type="entry name" value="Glycos_transf_1"/>
    <property type="match status" value="1"/>
</dbReference>
<protein>
    <submittedName>
        <fullName evidence="2">Glycosyltransferase</fullName>
    </submittedName>
</protein>
<dbReference type="PANTHER" id="PTHR12526:SF638">
    <property type="entry name" value="SPORE COAT PROTEIN SA"/>
    <property type="match status" value="1"/>
</dbReference>
<dbReference type="EMBL" id="JAFMOU010000072">
    <property type="protein sequence ID" value="MBU9838118.1"/>
    <property type="molecule type" value="Genomic_DNA"/>
</dbReference>
<dbReference type="RefSeq" id="WP_217139460.1">
    <property type="nucleotide sequence ID" value="NZ_JAFMOU010000072.1"/>
</dbReference>
<organism evidence="2 3">
    <name type="scientific">Rahnella perminowiae</name>
    <dbReference type="NCBI Taxonomy" id="2816244"/>
    <lineage>
        <taxon>Bacteria</taxon>
        <taxon>Pseudomonadati</taxon>
        <taxon>Pseudomonadota</taxon>
        <taxon>Gammaproteobacteria</taxon>
        <taxon>Enterobacterales</taxon>
        <taxon>Yersiniaceae</taxon>
        <taxon>Rahnella</taxon>
    </lineage>
</organism>
<comment type="caution">
    <text evidence="2">The sequence shown here is derived from an EMBL/GenBank/DDBJ whole genome shotgun (WGS) entry which is preliminary data.</text>
</comment>
<evidence type="ECO:0000313" key="2">
    <source>
        <dbReference type="EMBL" id="MBU9838118.1"/>
    </source>
</evidence>
<accession>A0ABS6L8D9</accession>
<name>A0ABS6L8D9_9GAMM</name>
<proteinExistence type="predicted"/>
<sequence length="348" mass="40249">MLKNKKIAVVFTADIIGGHELMAIEHIKKQLKKNIDITCFIPMGNKKLADIFSENEIEFQYHLVKHKRMEIIHSFVNFIYLYKAISFLNKIKKSHEEIIIVQGDIELGSGFVNASRLTSTKITSYIPYAHTFRKMGSKVAWLKDALSYFTYGYCRNYITICETFKYELEKKTKGATVKVLKNFVSPAPIEQIRNVGYVYKPNKDKLRILMAGRVYFRQKGQDKLLYAASKMDIDVDILVIGDGPDLNSLKEIARNLPANINVQFIGWKNNVWEHAYEIDLVVMPSNFEGVPLIMLESLERNVPIIAPARDGMLDYLSDEFLYEVGSDFDECESLRKKLMNFSEYYKNR</sequence>